<sequence length="148" mass="16417">MQKIQIAKIIQSLKSSYGKDILDTITMQLHQAIGAQYTFIARLDNQRNVSKTLSLVADNEFADNIEYSLEFTPCADVSDNSTCIYPNKICSLYPKDQLLNDMAVEGYVGAPLHSSNGDVFGLVVALYCEEISYCDEVAALFELFAGRI</sequence>
<evidence type="ECO:0000259" key="1">
    <source>
        <dbReference type="Pfam" id="PF01590"/>
    </source>
</evidence>
<protein>
    <recommendedName>
        <fullName evidence="1">GAF domain-containing protein</fullName>
    </recommendedName>
</protein>
<reference evidence="2 3" key="1">
    <citation type="submission" date="2023-03" db="EMBL/GenBank/DDBJ databases">
        <title>Draft genome sequence of Thalassotalea eurytherma JCM 18482T.</title>
        <authorList>
            <person name="Sawabe T."/>
        </authorList>
    </citation>
    <scope>NUCLEOTIDE SEQUENCE [LARGE SCALE GENOMIC DNA]</scope>
    <source>
        <strain evidence="2 3">JCM 18482</strain>
    </source>
</reference>
<dbReference type="Proteomes" id="UP001157133">
    <property type="component" value="Unassembled WGS sequence"/>
</dbReference>
<keyword evidence="3" id="KW-1185">Reference proteome</keyword>
<evidence type="ECO:0000313" key="3">
    <source>
        <dbReference type="Proteomes" id="UP001157133"/>
    </source>
</evidence>
<dbReference type="RefSeq" id="WP_284206412.1">
    <property type="nucleotide sequence ID" value="NZ_BSSU01000003.1"/>
</dbReference>
<evidence type="ECO:0000313" key="2">
    <source>
        <dbReference type="EMBL" id="GLX81082.1"/>
    </source>
</evidence>
<dbReference type="InterPro" id="IPR003018">
    <property type="entry name" value="GAF"/>
</dbReference>
<dbReference type="InterPro" id="IPR029016">
    <property type="entry name" value="GAF-like_dom_sf"/>
</dbReference>
<proteinExistence type="predicted"/>
<name>A0ABQ6H0F6_9GAMM</name>
<dbReference type="Gene3D" id="3.30.450.40">
    <property type="match status" value="1"/>
</dbReference>
<dbReference type="SUPFAM" id="SSF55781">
    <property type="entry name" value="GAF domain-like"/>
    <property type="match status" value="1"/>
</dbReference>
<dbReference type="EMBL" id="BSSU01000003">
    <property type="protein sequence ID" value="GLX81082.1"/>
    <property type="molecule type" value="Genomic_DNA"/>
</dbReference>
<dbReference type="Pfam" id="PF01590">
    <property type="entry name" value="GAF"/>
    <property type="match status" value="1"/>
</dbReference>
<comment type="caution">
    <text evidence="2">The sequence shown here is derived from an EMBL/GenBank/DDBJ whole genome shotgun (WGS) entry which is preliminary data.</text>
</comment>
<feature type="domain" description="GAF" evidence="1">
    <location>
        <begin position="20"/>
        <end position="147"/>
    </location>
</feature>
<organism evidence="2 3">
    <name type="scientific">Thalassotalea eurytherma</name>
    <dbReference type="NCBI Taxonomy" id="1144278"/>
    <lineage>
        <taxon>Bacteria</taxon>
        <taxon>Pseudomonadati</taxon>
        <taxon>Pseudomonadota</taxon>
        <taxon>Gammaproteobacteria</taxon>
        <taxon>Alteromonadales</taxon>
        <taxon>Colwelliaceae</taxon>
        <taxon>Thalassotalea</taxon>
    </lineage>
</organism>
<accession>A0ABQ6H0F6</accession>
<gene>
    <name evidence="2" type="ORF">theurythT_05340</name>
</gene>